<feature type="transmembrane region" description="Helical" evidence="7">
    <location>
        <begin position="130"/>
        <end position="150"/>
    </location>
</feature>
<evidence type="ECO:0000313" key="10">
    <source>
        <dbReference type="Proteomes" id="UP000284605"/>
    </source>
</evidence>
<name>A0A418WAV5_9PROT</name>
<comment type="similarity">
    <text evidence="2">Belongs to the UPF0126 family.</text>
</comment>
<evidence type="ECO:0000256" key="4">
    <source>
        <dbReference type="ARBA" id="ARBA00022692"/>
    </source>
</evidence>
<dbReference type="AlphaFoldDB" id="A0A418WAV5"/>
<evidence type="ECO:0000256" key="5">
    <source>
        <dbReference type="ARBA" id="ARBA00022989"/>
    </source>
</evidence>
<keyword evidence="6 7" id="KW-0472">Membrane</keyword>
<evidence type="ECO:0000256" key="1">
    <source>
        <dbReference type="ARBA" id="ARBA00004651"/>
    </source>
</evidence>
<dbReference type="RefSeq" id="WP_119777815.1">
    <property type="nucleotide sequence ID" value="NZ_QYUK01000011.1"/>
</dbReference>
<dbReference type="Proteomes" id="UP000284605">
    <property type="component" value="Unassembled WGS sequence"/>
</dbReference>
<feature type="domain" description="Glycine transporter" evidence="8">
    <location>
        <begin position="105"/>
        <end position="176"/>
    </location>
</feature>
<comment type="subcellular location">
    <subcellularLocation>
        <location evidence="1">Cell membrane</location>
        <topology evidence="1">Multi-pass membrane protein</topology>
    </subcellularLocation>
</comment>
<comment type="caution">
    <text evidence="9">The sequence shown here is derived from an EMBL/GenBank/DDBJ whole genome shotgun (WGS) entry which is preliminary data.</text>
</comment>
<proteinExistence type="inferred from homology"/>
<dbReference type="Pfam" id="PF03458">
    <property type="entry name" value="Gly_transporter"/>
    <property type="match status" value="2"/>
</dbReference>
<evidence type="ECO:0000256" key="6">
    <source>
        <dbReference type="ARBA" id="ARBA00023136"/>
    </source>
</evidence>
<feature type="transmembrane region" description="Helical" evidence="7">
    <location>
        <begin position="15"/>
        <end position="37"/>
    </location>
</feature>
<evidence type="ECO:0000256" key="7">
    <source>
        <dbReference type="SAM" id="Phobius"/>
    </source>
</evidence>
<dbReference type="InterPro" id="IPR005115">
    <property type="entry name" value="Gly_transporter"/>
</dbReference>
<accession>A0A418WAV5</accession>
<keyword evidence="5 7" id="KW-1133">Transmembrane helix</keyword>
<dbReference type="PANTHER" id="PTHR30506">
    <property type="entry name" value="INNER MEMBRANE PROTEIN"/>
    <property type="match status" value="1"/>
</dbReference>
<dbReference type="OrthoDB" id="9791874at2"/>
<evidence type="ECO:0000256" key="3">
    <source>
        <dbReference type="ARBA" id="ARBA00022475"/>
    </source>
</evidence>
<gene>
    <name evidence="9" type="ORF">D3874_09145</name>
</gene>
<feature type="transmembrane region" description="Helical" evidence="7">
    <location>
        <begin position="76"/>
        <end position="93"/>
    </location>
</feature>
<reference evidence="9 10" key="1">
    <citation type="submission" date="2018-09" db="EMBL/GenBank/DDBJ databases">
        <authorList>
            <person name="Zhu H."/>
        </authorList>
    </citation>
    <scope>NUCLEOTIDE SEQUENCE [LARGE SCALE GENOMIC DNA]</scope>
    <source>
        <strain evidence="9 10">K1W22B-8</strain>
    </source>
</reference>
<sequence length="218" mass="23186">MLGQAPIILEYPAEVLILLLDGIGVFVFAISGATLALRQRLDLFGVLMLAFVTALFGGITRDLLLGATPPETLTSWHNFAIAMVGGTFTIYAQTWVERIKWPVRLFDAIGLGLFAAAGTQKALAYGVDPLMAAVVGMITGIGGGILRDVLVTRTPLVLQSEIYAVAALAGGIVVTLGAWVGLPALTTMLIGAALCVALRLLGLYRQWTLAVPRRRLRK</sequence>
<keyword evidence="3" id="KW-1003">Cell membrane</keyword>
<organism evidence="9 10">
    <name type="scientific">Oleomonas cavernae</name>
    <dbReference type="NCBI Taxonomy" id="2320859"/>
    <lineage>
        <taxon>Bacteria</taxon>
        <taxon>Pseudomonadati</taxon>
        <taxon>Pseudomonadota</taxon>
        <taxon>Alphaproteobacteria</taxon>
        <taxon>Acetobacterales</taxon>
        <taxon>Acetobacteraceae</taxon>
        <taxon>Oleomonas</taxon>
    </lineage>
</organism>
<dbReference type="GO" id="GO:0005886">
    <property type="term" value="C:plasma membrane"/>
    <property type="evidence" value="ECO:0007669"/>
    <property type="project" value="UniProtKB-SubCell"/>
</dbReference>
<evidence type="ECO:0000313" key="9">
    <source>
        <dbReference type="EMBL" id="RJF87171.1"/>
    </source>
</evidence>
<protein>
    <submittedName>
        <fullName evidence="9">Trimeric intracellular cation channel family protein</fullName>
    </submittedName>
</protein>
<feature type="transmembrane region" description="Helical" evidence="7">
    <location>
        <begin position="162"/>
        <end position="182"/>
    </location>
</feature>
<feature type="transmembrane region" description="Helical" evidence="7">
    <location>
        <begin position="44"/>
        <end position="64"/>
    </location>
</feature>
<evidence type="ECO:0000259" key="8">
    <source>
        <dbReference type="Pfam" id="PF03458"/>
    </source>
</evidence>
<feature type="transmembrane region" description="Helical" evidence="7">
    <location>
        <begin position="105"/>
        <end position="124"/>
    </location>
</feature>
<dbReference type="PANTHER" id="PTHR30506:SF3">
    <property type="entry name" value="UPF0126 INNER MEMBRANE PROTEIN YADS-RELATED"/>
    <property type="match status" value="1"/>
</dbReference>
<evidence type="ECO:0000256" key="2">
    <source>
        <dbReference type="ARBA" id="ARBA00008193"/>
    </source>
</evidence>
<keyword evidence="10" id="KW-1185">Reference proteome</keyword>
<feature type="transmembrane region" description="Helical" evidence="7">
    <location>
        <begin position="188"/>
        <end position="207"/>
    </location>
</feature>
<keyword evidence="4 7" id="KW-0812">Transmembrane</keyword>
<dbReference type="EMBL" id="QYUK01000011">
    <property type="protein sequence ID" value="RJF87171.1"/>
    <property type="molecule type" value="Genomic_DNA"/>
</dbReference>
<feature type="domain" description="Glycine transporter" evidence="8">
    <location>
        <begin position="19"/>
        <end position="92"/>
    </location>
</feature>